<dbReference type="InterPro" id="IPR041664">
    <property type="entry name" value="AAA_16"/>
</dbReference>
<dbReference type="EMBL" id="BAABRV010000002">
    <property type="protein sequence ID" value="GAA5532397.1"/>
    <property type="molecule type" value="Genomic_DNA"/>
</dbReference>
<dbReference type="InterPro" id="IPR027417">
    <property type="entry name" value="P-loop_NTPase"/>
</dbReference>
<dbReference type="Proteomes" id="UP001404956">
    <property type="component" value="Unassembled WGS sequence"/>
</dbReference>
<dbReference type="SUPFAM" id="SSF48452">
    <property type="entry name" value="TPR-like"/>
    <property type="match status" value="2"/>
</dbReference>
<evidence type="ECO:0000313" key="2">
    <source>
        <dbReference type="EMBL" id="GAA5532397.1"/>
    </source>
</evidence>
<evidence type="ECO:0000313" key="3">
    <source>
        <dbReference type="Proteomes" id="UP001404956"/>
    </source>
</evidence>
<proteinExistence type="predicted"/>
<dbReference type="InterPro" id="IPR019734">
    <property type="entry name" value="TPR_rpt"/>
</dbReference>
<dbReference type="Gene3D" id="1.10.10.10">
    <property type="entry name" value="Winged helix-like DNA-binding domain superfamily/Winged helix DNA-binding domain"/>
    <property type="match status" value="1"/>
</dbReference>
<dbReference type="PANTHER" id="PTHR35807:SF1">
    <property type="entry name" value="TRANSCRIPTIONAL REGULATOR REDD"/>
    <property type="match status" value="1"/>
</dbReference>
<comment type="caution">
    <text evidence="2">The sequence shown here is derived from an EMBL/GenBank/DDBJ whole genome shotgun (WGS) entry which is preliminary data.</text>
</comment>
<name>A0ABP9XAJ2_9DEIO</name>
<reference evidence="2 3" key="1">
    <citation type="submission" date="2024-02" db="EMBL/GenBank/DDBJ databases">
        <title>Deinococcus aluminii NBRC 112889.</title>
        <authorList>
            <person name="Ichikawa N."/>
            <person name="Katano-Makiyama Y."/>
            <person name="Hidaka K."/>
        </authorList>
    </citation>
    <scope>NUCLEOTIDE SEQUENCE [LARGE SCALE GENOMIC DNA]</scope>
    <source>
        <strain evidence="2 3">NBRC 112889</strain>
    </source>
</reference>
<organism evidence="2 3">
    <name type="scientific">Deinococcus aluminii</name>
    <dbReference type="NCBI Taxonomy" id="1656885"/>
    <lineage>
        <taxon>Bacteria</taxon>
        <taxon>Thermotogati</taxon>
        <taxon>Deinococcota</taxon>
        <taxon>Deinococci</taxon>
        <taxon>Deinococcales</taxon>
        <taxon>Deinococcaceae</taxon>
        <taxon>Deinococcus</taxon>
    </lineage>
</organism>
<gene>
    <name evidence="2" type="ORF">Dalu01_00786</name>
</gene>
<dbReference type="Gene3D" id="1.25.40.10">
    <property type="entry name" value="Tetratricopeptide repeat domain"/>
    <property type="match status" value="3"/>
</dbReference>
<dbReference type="SMART" id="SM00028">
    <property type="entry name" value="TPR"/>
    <property type="match status" value="3"/>
</dbReference>
<dbReference type="Pfam" id="PF13191">
    <property type="entry name" value="AAA_16"/>
    <property type="match status" value="1"/>
</dbReference>
<dbReference type="SUPFAM" id="SSF52540">
    <property type="entry name" value="P-loop containing nucleoside triphosphate hydrolases"/>
    <property type="match status" value="1"/>
</dbReference>
<feature type="domain" description="Orc1-like AAA ATPase" evidence="1">
    <location>
        <begin position="1"/>
        <end position="136"/>
    </location>
</feature>
<sequence length="1034" mass="112583">MRDDLVHQLGKRLGGLSAKRGGVAVALWGDAGTGKTWAARAALRALPFRSVEVQAASPLPVLLGALPRPARLPGWTEQALRRLERGEGIGTEGVVDALGSLLSELAPFVLHVEDLHAASDEQLRLWSALASAVTRSRGVGLLATTRQRPPESFEAQALPPLTREETAAILRQGLGADLPGEATAWIERRALGNPLFSLDYLRFLVRQGCLWNDGNRWHWRAPREDRIPSGVEALIAHLLHTAALSGEAEAALHARSVLPPEVPPEVWAQVARLDPGRLPGAWEELERRGLLREGHFVHPLYREVNWRHLSHERQRDLARRAVAALQGTDVEAAAALVPQADLTAEEALPLLHRAAEQAQGQGRGRQAAEFLTWAADRASGSERVELALAAARLWREHEPGRMVALAERALEGQPGNLEATFLLAGGLVLQGEGERAERLIEVLRGAAGAEPRWLFQLMALHAERNDYVAVLDLWQAHPVLHEGVPAPVLAQVVRALDFCGQTAGACALASRHLARADLGGGERTALLFARARALYNAGEVTAAEADASEVVTLARAGGRRHDLARGLSTRATIRDSLGHYPEALADAQASLALFAELGATRDHAQQQSRLACLLLEYGEYAEAETLLQEGLEVMRRAGVSHLLALAEYNLAYLYLEQNPPFGGTLALKYAHAGLEHARQAGSPLIVAQTATMAARAEATHGSPERALALADEALDLMRRHGSSHDVAWCTWARGFALEATGRPAEALAAFRAGAEDLLGRGQTLWANRLGLEADRLAGDLAAAEVKLRFFEQHRLRNWMNVTARYFPALTGAEAPAPGPACVVQLAVLGPVQLWRDGELLKYRGHKGKELLAFLLEARLAGQTEVSQLALQETLYPELPDLQAASALQQLVYRLRQVLGQEAILRTDSGYRLGAVQSDAETFLSTGDTRLWRGPYLHGLGSGWDVTVEDALAHRLQRRARELLGDDPQEAARLGRLLLDQDPYDRPVLALTLRALQASGNHRGAQKLYDQSRERFLEVGEHLPPWETLLEETPA</sequence>
<accession>A0ABP9XAJ2</accession>
<dbReference type="InterPro" id="IPR036388">
    <property type="entry name" value="WH-like_DNA-bd_sf"/>
</dbReference>
<dbReference type="PANTHER" id="PTHR35807">
    <property type="entry name" value="TRANSCRIPTIONAL REGULATOR REDD-RELATED"/>
    <property type="match status" value="1"/>
</dbReference>
<dbReference type="InterPro" id="IPR011990">
    <property type="entry name" value="TPR-like_helical_dom_sf"/>
</dbReference>
<dbReference type="RefSeq" id="WP_345451482.1">
    <property type="nucleotide sequence ID" value="NZ_BAABRV010000002.1"/>
</dbReference>
<dbReference type="InterPro" id="IPR051677">
    <property type="entry name" value="AfsR-DnrI-RedD_regulator"/>
</dbReference>
<protein>
    <recommendedName>
        <fullName evidence="1">Orc1-like AAA ATPase domain-containing protein</fullName>
    </recommendedName>
</protein>
<keyword evidence="3" id="KW-1185">Reference proteome</keyword>
<evidence type="ECO:0000259" key="1">
    <source>
        <dbReference type="Pfam" id="PF13191"/>
    </source>
</evidence>